<evidence type="ECO:0000259" key="1">
    <source>
        <dbReference type="PROSITE" id="PS51186"/>
    </source>
</evidence>
<dbReference type="EMBL" id="BBRZ01000157">
    <property type="protein sequence ID" value="GAM59468.1"/>
    <property type="molecule type" value="Genomic_DNA"/>
</dbReference>
<evidence type="ECO:0000313" key="2">
    <source>
        <dbReference type="EMBL" id="GAM59468.1"/>
    </source>
</evidence>
<accession>A0A0B8P8E0</accession>
<dbReference type="InterPro" id="IPR016181">
    <property type="entry name" value="Acyl_CoA_acyltransferase"/>
</dbReference>
<protein>
    <recommendedName>
        <fullName evidence="1">N-acetyltransferase domain-containing protein</fullName>
    </recommendedName>
</protein>
<dbReference type="SUPFAM" id="SSF55729">
    <property type="entry name" value="Acyl-CoA N-acyltransferases (Nat)"/>
    <property type="match status" value="1"/>
</dbReference>
<dbReference type="InterPro" id="IPR000182">
    <property type="entry name" value="GNAT_dom"/>
</dbReference>
<sequence>MAYFYEIEVSPNFRKKRIGTHMVNLLKEQLRNQGVSSCWVGTNIDNKAALSLYESTGAKREPELFHELWYENLT</sequence>
<dbReference type="CDD" id="cd04301">
    <property type="entry name" value="NAT_SF"/>
    <property type="match status" value="1"/>
</dbReference>
<organism evidence="2 3">
    <name type="scientific">Vibrio ishigakensis</name>
    <dbReference type="NCBI Taxonomy" id="1481914"/>
    <lineage>
        <taxon>Bacteria</taxon>
        <taxon>Pseudomonadati</taxon>
        <taxon>Pseudomonadota</taxon>
        <taxon>Gammaproteobacteria</taxon>
        <taxon>Vibrionales</taxon>
        <taxon>Vibrionaceae</taxon>
        <taxon>Vibrio</taxon>
    </lineage>
</organism>
<dbReference type="Pfam" id="PF00583">
    <property type="entry name" value="Acetyltransf_1"/>
    <property type="match status" value="1"/>
</dbReference>
<reference evidence="2 3" key="2">
    <citation type="submission" date="2015-01" db="EMBL/GenBank/DDBJ databases">
        <authorList>
            <consortium name="NBRP consortium"/>
            <person name="Sawabe T."/>
            <person name="Meirelles P."/>
            <person name="Feng G."/>
            <person name="Sayaka M."/>
            <person name="Hattori M."/>
            <person name="Ohkuma M."/>
        </authorList>
    </citation>
    <scope>NUCLEOTIDE SEQUENCE [LARGE SCALE GENOMIC DNA]</scope>
    <source>
        <strain evidence="3">JCM 19231</strain>
    </source>
</reference>
<reference evidence="2 3" key="1">
    <citation type="submission" date="2015-01" db="EMBL/GenBank/DDBJ databases">
        <title>Vibrio sp. C1 JCM 19231 whole genome shotgun sequence.</title>
        <authorList>
            <person name="Sawabe T."/>
            <person name="Meirelles P."/>
            <person name="Feng G."/>
            <person name="Sayaka M."/>
            <person name="Hattori M."/>
            <person name="Ohkuma M."/>
        </authorList>
    </citation>
    <scope>NUCLEOTIDE SEQUENCE [LARGE SCALE GENOMIC DNA]</scope>
    <source>
        <strain evidence="3">JCM 19231</strain>
    </source>
</reference>
<dbReference type="GO" id="GO:0016747">
    <property type="term" value="F:acyltransferase activity, transferring groups other than amino-acyl groups"/>
    <property type="evidence" value="ECO:0007669"/>
    <property type="project" value="InterPro"/>
</dbReference>
<evidence type="ECO:0000313" key="3">
    <source>
        <dbReference type="Proteomes" id="UP000031671"/>
    </source>
</evidence>
<keyword evidence="3" id="KW-1185">Reference proteome</keyword>
<comment type="caution">
    <text evidence="2">The sequence shown here is derived from an EMBL/GenBank/DDBJ whole genome shotgun (WGS) entry which is preliminary data.</text>
</comment>
<dbReference type="PROSITE" id="PS51186">
    <property type="entry name" value="GNAT"/>
    <property type="match status" value="1"/>
</dbReference>
<dbReference type="Proteomes" id="UP000031671">
    <property type="component" value="Unassembled WGS sequence"/>
</dbReference>
<proteinExistence type="predicted"/>
<gene>
    <name evidence="2" type="ORF">JCM19231_2304</name>
</gene>
<dbReference type="Gene3D" id="3.40.630.30">
    <property type="match status" value="1"/>
</dbReference>
<dbReference type="AlphaFoldDB" id="A0A0B8P8E0"/>
<name>A0A0B8P8E0_9VIBR</name>
<feature type="domain" description="N-acetyltransferase" evidence="1">
    <location>
        <begin position="1"/>
        <end position="74"/>
    </location>
</feature>